<evidence type="ECO:0000256" key="3">
    <source>
        <dbReference type="ARBA" id="ARBA00006490"/>
    </source>
</evidence>
<evidence type="ECO:0000256" key="9">
    <source>
        <dbReference type="ARBA" id="ARBA00023014"/>
    </source>
</evidence>
<comment type="cofactor">
    <cofactor evidence="1">
        <name>pyridoxal 5'-phosphate</name>
        <dbReference type="ChEBI" id="CHEBI:597326"/>
    </cofactor>
</comment>
<evidence type="ECO:0000256" key="2">
    <source>
        <dbReference type="ARBA" id="ARBA00003120"/>
    </source>
</evidence>
<gene>
    <name evidence="12" type="ORF">ACFQPS_14910</name>
</gene>
<evidence type="ECO:0000313" key="12">
    <source>
        <dbReference type="EMBL" id="MFC7334457.1"/>
    </source>
</evidence>
<comment type="similarity">
    <text evidence="3">Belongs to the class-V pyridoxal-phosphate-dependent aminotransferase family. NifS/IscS subfamily.</text>
</comment>
<evidence type="ECO:0000256" key="7">
    <source>
        <dbReference type="ARBA" id="ARBA00022898"/>
    </source>
</evidence>
<comment type="caution">
    <text evidence="12">The sequence shown here is derived from an EMBL/GenBank/DDBJ whole genome shotgun (WGS) entry which is preliminary data.</text>
</comment>
<dbReference type="InterPro" id="IPR000192">
    <property type="entry name" value="Aminotrans_V_dom"/>
</dbReference>
<accession>A0ABW2KZ48</accession>
<feature type="domain" description="Aminotransferase class V" evidence="11">
    <location>
        <begin position="6"/>
        <end position="354"/>
    </location>
</feature>
<evidence type="ECO:0000259" key="11">
    <source>
        <dbReference type="Pfam" id="PF00266"/>
    </source>
</evidence>
<dbReference type="Gene3D" id="3.40.640.10">
    <property type="entry name" value="Type I PLP-dependent aspartate aminotransferase-like (Major domain)"/>
    <property type="match status" value="1"/>
</dbReference>
<comment type="catalytic activity">
    <reaction evidence="10">
        <text>(sulfur carrier)-H + L-cysteine = (sulfur carrier)-SH + L-alanine</text>
        <dbReference type="Rhea" id="RHEA:43892"/>
        <dbReference type="Rhea" id="RHEA-COMP:14737"/>
        <dbReference type="Rhea" id="RHEA-COMP:14739"/>
        <dbReference type="ChEBI" id="CHEBI:29917"/>
        <dbReference type="ChEBI" id="CHEBI:35235"/>
        <dbReference type="ChEBI" id="CHEBI:57972"/>
        <dbReference type="ChEBI" id="CHEBI:64428"/>
        <dbReference type="EC" id="2.8.1.7"/>
    </reaction>
</comment>
<sequence>MMAAGVYLDWNATAPLRPEARAAMLAALEEVGNPSSVHGFGRRARRRVEEGRLCVAALVGASPEQVVFTGGGTEANALALRTPAACRLVSAVEHVSVLDAAPDAGRIPVNADGRVDPAALAVLLEAAPGPVLVSVQAANNETGVIQPVAEIATLVRARGGFLHVDAAQAAGRLPLDLRTLGAHLLTLSAHKLGGPQGVGALVVADGVPLEPLLRGGGQERRRRAGTENVAGIAGFGAAAQAAGQDLGFYDTLARRRDALETRLLASVPQARSFGSGVPRLGNTLCLALPGVPAETQLMALDLAGIAVSSGAACSSGKVHASHVLRAMGVADDLAAGAIRVSAGWLTTEAELDRFAEAWLLLARQRQPVLARTV</sequence>
<organism evidence="12 13">
    <name type="scientific">Rhodocista pekingensis</name>
    <dbReference type="NCBI Taxonomy" id="201185"/>
    <lineage>
        <taxon>Bacteria</taxon>
        <taxon>Pseudomonadati</taxon>
        <taxon>Pseudomonadota</taxon>
        <taxon>Alphaproteobacteria</taxon>
        <taxon>Rhodospirillales</taxon>
        <taxon>Azospirillaceae</taxon>
        <taxon>Rhodocista</taxon>
    </lineage>
</organism>
<proteinExistence type="inferred from homology"/>
<dbReference type="InterPro" id="IPR015422">
    <property type="entry name" value="PyrdxlP-dep_Trfase_small"/>
</dbReference>
<dbReference type="Pfam" id="PF00266">
    <property type="entry name" value="Aminotran_5"/>
    <property type="match status" value="1"/>
</dbReference>
<evidence type="ECO:0000313" key="13">
    <source>
        <dbReference type="Proteomes" id="UP001596456"/>
    </source>
</evidence>
<evidence type="ECO:0000256" key="4">
    <source>
        <dbReference type="ARBA" id="ARBA00013558"/>
    </source>
</evidence>
<comment type="function">
    <text evidence="2">Catalyzes the removal of elemental sulfur atoms from cysteine to produce alanine. Seems to participate in the biosynthesis of the nitrogenase metalloclusters by providing the inorganic sulfur required for the Fe-S core formation.</text>
</comment>
<keyword evidence="6" id="KW-0479">Metal-binding</keyword>
<dbReference type="Gene3D" id="1.10.260.50">
    <property type="match status" value="1"/>
</dbReference>
<keyword evidence="13" id="KW-1185">Reference proteome</keyword>
<dbReference type="SUPFAM" id="SSF53383">
    <property type="entry name" value="PLP-dependent transferases"/>
    <property type="match status" value="1"/>
</dbReference>
<dbReference type="InterPro" id="IPR016454">
    <property type="entry name" value="Cysteine_dSase"/>
</dbReference>
<reference evidence="13" key="1">
    <citation type="journal article" date="2019" name="Int. J. Syst. Evol. Microbiol.">
        <title>The Global Catalogue of Microorganisms (GCM) 10K type strain sequencing project: providing services to taxonomists for standard genome sequencing and annotation.</title>
        <authorList>
            <consortium name="The Broad Institute Genomics Platform"/>
            <consortium name="The Broad Institute Genome Sequencing Center for Infectious Disease"/>
            <person name="Wu L."/>
            <person name="Ma J."/>
        </authorList>
    </citation>
    <scope>NUCLEOTIDE SEQUENCE [LARGE SCALE GENOMIC DNA]</scope>
    <source>
        <strain evidence="13">CGMCC 1.16275</strain>
    </source>
</reference>
<dbReference type="PANTHER" id="PTHR11601">
    <property type="entry name" value="CYSTEINE DESULFURYLASE FAMILY MEMBER"/>
    <property type="match status" value="1"/>
</dbReference>
<dbReference type="InterPro" id="IPR015421">
    <property type="entry name" value="PyrdxlP-dep_Trfase_major"/>
</dbReference>
<dbReference type="InterPro" id="IPR015424">
    <property type="entry name" value="PyrdxlP-dep_Trfase"/>
</dbReference>
<evidence type="ECO:0000256" key="8">
    <source>
        <dbReference type="ARBA" id="ARBA00023004"/>
    </source>
</evidence>
<protein>
    <recommendedName>
        <fullName evidence="4">Cysteine desulfurase</fullName>
    </recommendedName>
</protein>
<keyword evidence="8" id="KW-0408">Iron</keyword>
<dbReference type="PIRSF" id="PIRSF005572">
    <property type="entry name" value="NifS"/>
    <property type="match status" value="1"/>
</dbReference>
<evidence type="ECO:0000256" key="10">
    <source>
        <dbReference type="ARBA" id="ARBA00050776"/>
    </source>
</evidence>
<evidence type="ECO:0000256" key="1">
    <source>
        <dbReference type="ARBA" id="ARBA00001933"/>
    </source>
</evidence>
<dbReference type="Gene3D" id="3.90.1150.10">
    <property type="entry name" value="Aspartate Aminotransferase, domain 1"/>
    <property type="match status" value="1"/>
</dbReference>
<name>A0ABW2KZ48_9PROT</name>
<keyword evidence="7" id="KW-0663">Pyridoxal phosphate</keyword>
<keyword evidence="5" id="KW-0808">Transferase</keyword>
<evidence type="ECO:0000256" key="6">
    <source>
        <dbReference type="ARBA" id="ARBA00022723"/>
    </source>
</evidence>
<dbReference type="RefSeq" id="WP_377360015.1">
    <property type="nucleotide sequence ID" value="NZ_JBHTCM010000016.1"/>
</dbReference>
<dbReference type="EMBL" id="JBHTCM010000016">
    <property type="protein sequence ID" value="MFC7334457.1"/>
    <property type="molecule type" value="Genomic_DNA"/>
</dbReference>
<evidence type="ECO:0000256" key="5">
    <source>
        <dbReference type="ARBA" id="ARBA00022679"/>
    </source>
</evidence>
<dbReference type="PANTHER" id="PTHR11601:SF34">
    <property type="entry name" value="CYSTEINE DESULFURASE"/>
    <property type="match status" value="1"/>
</dbReference>
<keyword evidence="9" id="KW-0411">Iron-sulfur</keyword>
<dbReference type="Proteomes" id="UP001596456">
    <property type="component" value="Unassembled WGS sequence"/>
</dbReference>